<dbReference type="PANTHER" id="PTHR47555:SF2">
    <property type="entry name" value="N-ACETYLGLUCOSAMINYL TRANSFERASE COMPONENT FAMILY PROTEIN _ GPI1 FAMILY PROTEIN"/>
    <property type="match status" value="1"/>
</dbReference>
<keyword evidence="2" id="KW-0472">Membrane</keyword>
<feature type="region of interest" description="Disordered" evidence="1">
    <location>
        <begin position="90"/>
        <end position="118"/>
    </location>
</feature>
<feature type="transmembrane region" description="Helical" evidence="2">
    <location>
        <begin position="446"/>
        <end position="465"/>
    </location>
</feature>
<dbReference type="EMBL" id="JAMZMK010006821">
    <property type="protein sequence ID" value="KAI7747179.1"/>
    <property type="molecule type" value="Genomic_DNA"/>
</dbReference>
<name>A0AAD5CSR9_AMBAR</name>
<feature type="transmembrane region" description="Helical" evidence="2">
    <location>
        <begin position="266"/>
        <end position="293"/>
    </location>
</feature>
<feature type="transmembrane region" description="Helical" evidence="2">
    <location>
        <begin position="549"/>
        <end position="574"/>
    </location>
</feature>
<comment type="caution">
    <text evidence="3">The sequence shown here is derived from an EMBL/GenBank/DDBJ whole genome shotgun (WGS) entry which is preliminary data.</text>
</comment>
<dbReference type="AlphaFoldDB" id="A0AAD5CSR9"/>
<feature type="compositionally biased region" description="Basic and acidic residues" evidence="1">
    <location>
        <begin position="93"/>
        <end position="104"/>
    </location>
</feature>
<keyword evidence="4" id="KW-1185">Reference proteome</keyword>
<feature type="transmembrane region" description="Helical" evidence="2">
    <location>
        <begin position="361"/>
        <end position="380"/>
    </location>
</feature>
<dbReference type="Pfam" id="PF05024">
    <property type="entry name" value="Gpi1"/>
    <property type="match status" value="1"/>
</dbReference>
<feature type="transmembrane region" description="Helical" evidence="2">
    <location>
        <begin position="524"/>
        <end position="543"/>
    </location>
</feature>
<evidence type="ECO:0000313" key="4">
    <source>
        <dbReference type="Proteomes" id="UP001206925"/>
    </source>
</evidence>
<dbReference type="PANTHER" id="PTHR47555">
    <property type="entry name" value="N-ACETYLGLUCOSAMINYL TRANSFERASE COMPONENT FAMILY PROTEIN / GPI1 FAMILY PROTEIN"/>
    <property type="match status" value="1"/>
</dbReference>
<dbReference type="Proteomes" id="UP001206925">
    <property type="component" value="Unassembled WGS sequence"/>
</dbReference>
<feature type="compositionally biased region" description="Polar residues" evidence="1">
    <location>
        <begin position="106"/>
        <end position="118"/>
    </location>
</feature>
<keyword evidence="2" id="KW-1133">Transmembrane helix</keyword>
<dbReference type="InterPro" id="IPR007720">
    <property type="entry name" value="PigQ/GPI1"/>
</dbReference>
<accession>A0AAD5CSR9</accession>
<gene>
    <name evidence="3" type="ORF">M8C21_010663</name>
</gene>
<dbReference type="GO" id="GO:0006506">
    <property type="term" value="P:GPI anchor biosynthetic process"/>
    <property type="evidence" value="ECO:0007669"/>
    <property type="project" value="InterPro"/>
</dbReference>
<organism evidence="3 4">
    <name type="scientific">Ambrosia artemisiifolia</name>
    <name type="common">Common ragweed</name>
    <dbReference type="NCBI Taxonomy" id="4212"/>
    <lineage>
        <taxon>Eukaryota</taxon>
        <taxon>Viridiplantae</taxon>
        <taxon>Streptophyta</taxon>
        <taxon>Embryophyta</taxon>
        <taxon>Tracheophyta</taxon>
        <taxon>Spermatophyta</taxon>
        <taxon>Magnoliopsida</taxon>
        <taxon>eudicotyledons</taxon>
        <taxon>Gunneridae</taxon>
        <taxon>Pentapetalae</taxon>
        <taxon>asterids</taxon>
        <taxon>campanulids</taxon>
        <taxon>Asterales</taxon>
        <taxon>Asteraceae</taxon>
        <taxon>Asteroideae</taxon>
        <taxon>Heliantheae alliance</taxon>
        <taxon>Heliantheae</taxon>
        <taxon>Ambrosia</taxon>
    </lineage>
</organism>
<evidence type="ECO:0008006" key="5">
    <source>
        <dbReference type="Google" id="ProtNLM"/>
    </source>
</evidence>
<dbReference type="GO" id="GO:0016020">
    <property type="term" value="C:membrane"/>
    <property type="evidence" value="ECO:0007669"/>
    <property type="project" value="InterPro"/>
</dbReference>
<protein>
    <recommendedName>
        <fullName evidence="5">N-acetylglucosaminyl-phosphatidylinositol biosynthetic protein gpi1</fullName>
    </recommendedName>
</protein>
<proteinExistence type="predicted"/>
<evidence type="ECO:0000313" key="3">
    <source>
        <dbReference type="EMBL" id="KAI7747179.1"/>
    </source>
</evidence>
<sequence length="715" mass="81227">MTKRKCRLWWPRHLSSSSQPHSSTFLFGWFVSSAPLEIVVAFVIDEDVFSSIGSDLEGILRKTHKRMPTSLQNRSELSLLGYCSVDSSSNGELHSHRESAEESSHVNGTPCNSAPHTEQNMIKDRSGHWICGCHKVDGFLEQYKTCTQSNSGQLVYGSYVYVSRNLGWIPKLHHMHWDMQVSYNLDLHIVIYGTPRYGGHHFYLGSQHSENAKTISKKPKWVENLSQKKPVLDLDAVILATNCAAAATSFFEEQVSPKRRALWFHCVYMCITIMWQLFAVCVATLSTSVYIILQLLHFLLSYGSDSCVYPTIENLFIRTWKNIHVRCCQISYWPIFLHNNDSRSESCVEYAEKASLRKHSMWLSVVIDMLFGNLYGLALLTHADSVCSLILTITSDITNNWWLISCARLMGNPAGFKLNTELAGVLGTFSLNTIQIWSTLWGSMRFVFILFIKGLAVSGVLFGFTTPASLTVDLITISTTHVSTLHWLISLIYSRQIQATTALWRLFRGQKWNPLRERLDSYDYTVEQHIVGSLLFTPLLLLLPTTSAFYMSFTIINMTIGFICMLIEVAISVIHATPYTKILLWLLRPSRFPSGIWFEIFPVESRDMEVVQESFDSRASRSDILVSCLHSYTYNIGELVGPDFRYLQSAVPRSSISSLVYRVFSGRSLPSPLYNLPFVPGAGLPPSMPWMSIPFKEYWLLCHDAVFACNPLHTH</sequence>
<reference evidence="3" key="1">
    <citation type="submission" date="2022-06" db="EMBL/GenBank/DDBJ databases">
        <title>Uncovering the hologenomic basis of an extraordinary plant invasion.</title>
        <authorList>
            <person name="Bieker V.C."/>
            <person name="Martin M.D."/>
            <person name="Gilbert T."/>
            <person name="Hodgins K."/>
            <person name="Battlay P."/>
            <person name="Petersen B."/>
            <person name="Wilson J."/>
        </authorList>
    </citation>
    <scope>NUCLEOTIDE SEQUENCE</scope>
    <source>
        <strain evidence="3">AA19_3_7</strain>
        <tissue evidence="3">Leaf</tissue>
    </source>
</reference>
<evidence type="ECO:0000256" key="1">
    <source>
        <dbReference type="SAM" id="MobiDB-lite"/>
    </source>
</evidence>
<evidence type="ECO:0000256" key="2">
    <source>
        <dbReference type="SAM" id="Phobius"/>
    </source>
</evidence>
<keyword evidence="2" id="KW-0812">Transmembrane</keyword>